<evidence type="ECO:0000313" key="2">
    <source>
        <dbReference type="Proteomes" id="UP001057474"/>
    </source>
</evidence>
<dbReference type="Gene3D" id="2.30.30.830">
    <property type="match status" value="1"/>
</dbReference>
<dbReference type="Pfam" id="PF04351">
    <property type="entry name" value="PilP"/>
    <property type="match status" value="1"/>
</dbReference>
<dbReference type="InterPro" id="IPR007446">
    <property type="entry name" value="PilP"/>
</dbReference>
<dbReference type="Proteomes" id="UP001057474">
    <property type="component" value="Chromosome"/>
</dbReference>
<dbReference type="RefSeq" id="WP_252579605.1">
    <property type="nucleotide sequence ID" value="NZ_CP071527.1"/>
</dbReference>
<keyword evidence="2" id="KW-1185">Reference proteome</keyword>
<evidence type="ECO:0000313" key="1">
    <source>
        <dbReference type="EMBL" id="USQ13304.1"/>
    </source>
</evidence>
<protein>
    <submittedName>
        <fullName evidence="1">Pilus assembly protein PilP</fullName>
    </submittedName>
</protein>
<proteinExistence type="predicted"/>
<name>A0ABY4Y877_9GAMM</name>
<gene>
    <name evidence="1" type="ORF">J2N86_11495</name>
</gene>
<dbReference type="PROSITE" id="PS51257">
    <property type="entry name" value="PROKAR_LIPOPROTEIN"/>
    <property type="match status" value="1"/>
</dbReference>
<organism evidence="1 2">
    <name type="scientific">Legionella lytica</name>
    <dbReference type="NCBI Taxonomy" id="96232"/>
    <lineage>
        <taxon>Bacteria</taxon>
        <taxon>Pseudomonadati</taxon>
        <taxon>Pseudomonadota</taxon>
        <taxon>Gammaproteobacteria</taxon>
        <taxon>Legionellales</taxon>
        <taxon>Legionellaceae</taxon>
        <taxon>Legionella</taxon>
    </lineage>
</organism>
<accession>A0ABY4Y877</accession>
<reference evidence="1" key="1">
    <citation type="submission" date="2021-03" db="EMBL/GenBank/DDBJ databases">
        <title>Legionella lytica PCM 2298.</title>
        <authorList>
            <person name="Koper P."/>
        </authorList>
    </citation>
    <scope>NUCLEOTIDE SEQUENCE</scope>
    <source>
        <strain evidence="1">PCM 2298</strain>
    </source>
</reference>
<sequence length="165" mass="18202">MNHKSQILVCIFSLLLGACSNDNHDLAQYIQQVTHRKQKPVPANPLLNQIAPLKTPNAMKQRNPFNPTGLQKPGLPPGKKCLEAYPLQSLKLVGVLMQGRRRLGLIAGPEALITQVHVGDYLGKGGGRVVAINMDAIRLEETIKSSSGAREKHRIILKLYTEKQE</sequence>
<dbReference type="EMBL" id="CP071527">
    <property type="protein sequence ID" value="USQ13304.1"/>
    <property type="molecule type" value="Genomic_DNA"/>
</dbReference>